<dbReference type="AlphaFoldDB" id="A0A3P1V953"/>
<comment type="caution">
    <text evidence="2">The sequence shown here is derived from an EMBL/GenBank/DDBJ whole genome shotgun (WGS) entry which is preliminary data.</text>
</comment>
<keyword evidence="3" id="KW-1185">Reference proteome</keyword>
<dbReference type="InterPro" id="IPR029033">
    <property type="entry name" value="His_PPase_superfam"/>
</dbReference>
<protein>
    <recommendedName>
        <fullName evidence="4">Histidine phosphatase family protein</fullName>
    </recommendedName>
</protein>
<evidence type="ECO:0000313" key="2">
    <source>
        <dbReference type="EMBL" id="RRD29895.1"/>
    </source>
</evidence>
<dbReference type="Gene3D" id="3.40.50.1240">
    <property type="entry name" value="Phosphoglycerate mutase-like"/>
    <property type="match status" value="1"/>
</dbReference>
<proteinExistence type="predicted"/>
<name>A0A3P1V953_9ACTO</name>
<dbReference type="SUPFAM" id="SSF53254">
    <property type="entry name" value="Phosphoglycerate mutase-like"/>
    <property type="match status" value="1"/>
</dbReference>
<organism evidence="2 3">
    <name type="scientific">Actinomyces bowdenii</name>
    <dbReference type="NCBI Taxonomy" id="131109"/>
    <lineage>
        <taxon>Bacteria</taxon>
        <taxon>Bacillati</taxon>
        <taxon>Actinomycetota</taxon>
        <taxon>Actinomycetes</taxon>
        <taxon>Actinomycetales</taxon>
        <taxon>Actinomycetaceae</taxon>
        <taxon>Actinomyces</taxon>
    </lineage>
</organism>
<sequence length="235" mass="24536">MARVLVVTPPQDVQPVEILGATAEEDDSGLSPQAVRDAQLIADRLQMLIPFDATPALYTSDRSPDSQAMGLIAEAFGACPTYLSDLRAAGPLHARIEAQDGAAVVGGGSVGLPGPATPPEGLSLEPAQEGMGPAHDGGALGGQEGPAQALSSRREWMEQVYRATAVIESDPAEQRIVVTHGGAFNGVVAAWLRIPIEVCCHMLFHAPHGSITVLEEDGAQDRVLRVLGDTAHLMV</sequence>
<evidence type="ECO:0008006" key="4">
    <source>
        <dbReference type="Google" id="ProtNLM"/>
    </source>
</evidence>
<dbReference type="EMBL" id="RQZC01000004">
    <property type="protein sequence ID" value="RRD29895.1"/>
    <property type="molecule type" value="Genomic_DNA"/>
</dbReference>
<dbReference type="Proteomes" id="UP000271272">
    <property type="component" value="Unassembled WGS sequence"/>
</dbReference>
<accession>A0A3P1V953</accession>
<reference evidence="2 3" key="1">
    <citation type="submission" date="2018-11" db="EMBL/GenBank/DDBJ databases">
        <title>Genomes From Bacteria Associated with the Canine Oral Cavity: a Test Case for Automated Genome-Based Taxonomic Assignment.</title>
        <authorList>
            <person name="Coil D.A."/>
            <person name="Jospin G."/>
            <person name="Darling A.E."/>
            <person name="Wallis C."/>
            <person name="Davis I.J."/>
            <person name="Harris S."/>
            <person name="Eisen J.A."/>
            <person name="Holcombe L.J."/>
            <person name="O'Flynn C."/>
        </authorList>
    </citation>
    <scope>NUCLEOTIDE SEQUENCE [LARGE SCALE GENOMIC DNA]</scope>
    <source>
        <strain evidence="2 3">OH5050</strain>
    </source>
</reference>
<dbReference type="OrthoDB" id="9781415at2"/>
<dbReference type="RefSeq" id="WP_124933258.1">
    <property type="nucleotide sequence ID" value="NZ_RQZC01000004.1"/>
</dbReference>
<gene>
    <name evidence="2" type="ORF">EII10_04130</name>
</gene>
<evidence type="ECO:0000256" key="1">
    <source>
        <dbReference type="SAM" id="MobiDB-lite"/>
    </source>
</evidence>
<feature type="region of interest" description="Disordered" evidence="1">
    <location>
        <begin position="107"/>
        <end position="149"/>
    </location>
</feature>
<evidence type="ECO:0000313" key="3">
    <source>
        <dbReference type="Proteomes" id="UP000271272"/>
    </source>
</evidence>